<reference evidence="3 4" key="1">
    <citation type="submission" date="2017-02" db="EMBL/GenBank/DDBJ databases">
        <title>Draft genome of Saccharomonospora sp. 154.</title>
        <authorList>
            <person name="Alonso-Carmona G.S."/>
            <person name="De La Haba R."/>
            <person name="Vera-Gargallo B."/>
            <person name="Sandoval-Trujillo A.H."/>
            <person name="Ramirez-Duran N."/>
            <person name="Ventosa A."/>
        </authorList>
    </citation>
    <scope>NUCLEOTIDE SEQUENCE [LARGE SCALE GENOMIC DNA]</scope>
    <source>
        <strain evidence="3 4">LRS4.154</strain>
    </source>
</reference>
<dbReference type="EMBL" id="MWIH01000005">
    <property type="protein sequence ID" value="OQO92470.1"/>
    <property type="molecule type" value="Genomic_DNA"/>
</dbReference>
<dbReference type="STRING" id="1962155.B1813_09750"/>
<evidence type="ECO:0000313" key="4">
    <source>
        <dbReference type="Proteomes" id="UP000192591"/>
    </source>
</evidence>
<accession>A0A1V9A5Z9</accession>
<dbReference type="AlphaFoldDB" id="A0A1V9A5Z9"/>
<dbReference type="InterPro" id="IPR025443">
    <property type="entry name" value="DUF4307"/>
</dbReference>
<evidence type="ECO:0000256" key="1">
    <source>
        <dbReference type="SAM" id="MobiDB-lite"/>
    </source>
</evidence>
<keyword evidence="2" id="KW-1133">Transmembrane helix</keyword>
<feature type="transmembrane region" description="Helical" evidence="2">
    <location>
        <begin position="37"/>
        <end position="56"/>
    </location>
</feature>
<evidence type="ECO:0000313" key="3">
    <source>
        <dbReference type="EMBL" id="OQO92470.1"/>
    </source>
</evidence>
<gene>
    <name evidence="3" type="ORF">B1813_09750</name>
</gene>
<evidence type="ECO:0008006" key="5">
    <source>
        <dbReference type="Google" id="ProtNLM"/>
    </source>
</evidence>
<dbReference type="Pfam" id="PF14155">
    <property type="entry name" value="DUF4307"/>
    <property type="match status" value="1"/>
</dbReference>
<proteinExistence type="predicted"/>
<organism evidence="3 4">
    <name type="scientific">Saccharomonospora piscinae</name>
    <dbReference type="NCBI Taxonomy" id="687388"/>
    <lineage>
        <taxon>Bacteria</taxon>
        <taxon>Bacillati</taxon>
        <taxon>Actinomycetota</taxon>
        <taxon>Actinomycetes</taxon>
        <taxon>Pseudonocardiales</taxon>
        <taxon>Pseudonocardiaceae</taxon>
        <taxon>Saccharomonospora</taxon>
    </lineage>
</organism>
<keyword evidence="2" id="KW-0812">Transmembrane</keyword>
<evidence type="ECO:0000256" key="2">
    <source>
        <dbReference type="SAM" id="Phobius"/>
    </source>
</evidence>
<comment type="caution">
    <text evidence="3">The sequence shown here is derived from an EMBL/GenBank/DDBJ whole genome shotgun (WGS) entry which is preliminary data.</text>
</comment>
<dbReference type="RefSeq" id="WP_081191531.1">
    <property type="nucleotide sequence ID" value="NZ_MWIH01000005.1"/>
</dbReference>
<keyword evidence="2" id="KW-0472">Membrane</keyword>
<name>A0A1V9A5Z9_SACPI</name>
<feature type="region of interest" description="Disordered" evidence="1">
    <location>
        <begin position="1"/>
        <end position="28"/>
    </location>
</feature>
<keyword evidence="4" id="KW-1185">Reference proteome</keyword>
<protein>
    <recommendedName>
        <fullName evidence="5">DUF4307 domain-containing protein</fullName>
    </recommendedName>
</protein>
<sequence length="159" mass="17156">MSDAEPGPEHDDGLADRYGSARRSRLPSRRTLGGTRGWVLGTATALALLVGGYVVYTQFFAVPLEAQRVAFEPRPGNAMEVTVDVTRDDPSRPAVCIVRVRDIAGAESGRKEIYVAPGGVDVERLNTTVRSIGEPVTADVHGCSYDIPEYLSSPQRPTE</sequence>
<dbReference type="Proteomes" id="UP000192591">
    <property type="component" value="Unassembled WGS sequence"/>
</dbReference>